<dbReference type="STRING" id="679926.Mpet_0313"/>
<evidence type="ECO:0000256" key="5">
    <source>
        <dbReference type="SAM" id="Phobius"/>
    </source>
</evidence>
<evidence type="ECO:0000259" key="6">
    <source>
        <dbReference type="Pfam" id="PF04893"/>
    </source>
</evidence>
<keyword evidence="8" id="KW-1185">Reference proteome</keyword>
<evidence type="ECO:0000256" key="1">
    <source>
        <dbReference type="ARBA" id="ARBA00004141"/>
    </source>
</evidence>
<protein>
    <recommendedName>
        <fullName evidence="6">Yip1 domain-containing protein</fullName>
    </recommendedName>
</protein>
<organism evidence="7 8">
    <name type="scientific">Methanolacinia petrolearia (strain DSM 11571 / OCM 486 / SEBR 4847)</name>
    <name type="common">Methanoplanus petrolearius</name>
    <dbReference type="NCBI Taxonomy" id="679926"/>
    <lineage>
        <taxon>Archaea</taxon>
        <taxon>Methanobacteriati</taxon>
        <taxon>Methanobacteriota</taxon>
        <taxon>Stenosarchaea group</taxon>
        <taxon>Methanomicrobia</taxon>
        <taxon>Methanomicrobiales</taxon>
        <taxon>Methanomicrobiaceae</taxon>
        <taxon>Methanolacinia</taxon>
    </lineage>
</organism>
<accession>E1RFT5</accession>
<dbReference type="EMBL" id="CP002117">
    <property type="protein sequence ID" value="ADN35087.1"/>
    <property type="molecule type" value="Genomic_DNA"/>
</dbReference>
<sequence>MISVKEILITPGHFFEKKCREEASLKVPVLIVLITAVISGISAYIVSGKTIEAMGSGLEGYAFIASLFGFAVAFIGMFISWAIWALAFLVMIYILKGTATFKQLAEVAGYGFIPQIFGGIITTAIMMTSIQNLVIPATSNMQEIEVAMKAFTTSAPMMAASFVSIIFTIWSANIWLFGIKESSGLEFKKAAICVGVPLVIFIILSLSSFVM</sequence>
<feature type="transmembrane region" description="Helical" evidence="5">
    <location>
        <begin position="27"/>
        <end position="47"/>
    </location>
</feature>
<feature type="transmembrane region" description="Helical" evidence="5">
    <location>
        <begin position="155"/>
        <end position="178"/>
    </location>
</feature>
<evidence type="ECO:0000256" key="3">
    <source>
        <dbReference type="ARBA" id="ARBA00022989"/>
    </source>
</evidence>
<dbReference type="Proteomes" id="UP000006565">
    <property type="component" value="Chromosome"/>
</dbReference>
<keyword evidence="3 5" id="KW-1133">Transmembrane helix</keyword>
<feature type="transmembrane region" description="Helical" evidence="5">
    <location>
        <begin position="67"/>
        <end position="95"/>
    </location>
</feature>
<dbReference type="InterPro" id="IPR006977">
    <property type="entry name" value="Yip1_dom"/>
</dbReference>
<evidence type="ECO:0000313" key="7">
    <source>
        <dbReference type="EMBL" id="ADN35087.1"/>
    </source>
</evidence>
<name>E1RFT5_METP4</name>
<dbReference type="Pfam" id="PF04893">
    <property type="entry name" value="Yip1"/>
    <property type="match status" value="1"/>
</dbReference>
<proteinExistence type="predicted"/>
<dbReference type="OrthoDB" id="116519at2157"/>
<dbReference type="RefSeq" id="WP_013328266.1">
    <property type="nucleotide sequence ID" value="NC_014507.1"/>
</dbReference>
<dbReference type="KEGG" id="mpi:Mpet_0313"/>
<comment type="subcellular location">
    <subcellularLocation>
        <location evidence="1">Membrane</location>
        <topology evidence="1">Multi-pass membrane protein</topology>
    </subcellularLocation>
</comment>
<dbReference type="GeneID" id="9742756"/>
<dbReference type="GO" id="GO:0016020">
    <property type="term" value="C:membrane"/>
    <property type="evidence" value="ECO:0007669"/>
    <property type="project" value="UniProtKB-SubCell"/>
</dbReference>
<keyword evidence="4 5" id="KW-0472">Membrane</keyword>
<keyword evidence="2 5" id="KW-0812">Transmembrane</keyword>
<feature type="transmembrane region" description="Helical" evidence="5">
    <location>
        <begin position="107"/>
        <end position="135"/>
    </location>
</feature>
<feature type="domain" description="Yip1" evidence="6">
    <location>
        <begin position="6"/>
        <end position="204"/>
    </location>
</feature>
<dbReference type="eggNOG" id="arCOG02054">
    <property type="taxonomic scope" value="Archaea"/>
</dbReference>
<evidence type="ECO:0000313" key="8">
    <source>
        <dbReference type="Proteomes" id="UP000006565"/>
    </source>
</evidence>
<gene>
    <name evidence="7" type="ordered locus">Mpet_0313</name>
</gene>
<dbReference type="AlphaFoldDB" id="E1RFT5"/>
<reference evidence="7 8" key="1">
    <citation type="journal article" date="2010" name="Stand. Genomic Sci.">
        <title>Complete genome sequence of Methanoplanus petrolearius type strain (SEBR 4847).</title>
        <authorList>
            <person name="Brambilla E."/>
            <person name="Djao O.D."/>
            <person name="Daligault H."/>
            <person name="Lapidus A."/>
            <person name="Lucas S."/>
            <person name="Hammon N."/>
            <person name="Nolan M."/>
            <person name="Tice H."/>
            <person name="Cheng J.F."/>
            <person name="Han C."/>
            <person name="Tapia R."/>
            <person name="Goodwin L."/>
            <person name="Pitluck S."/>
            <person name="Liolios K."/>
            <person name="Ivanova N."/>
            <person name="Mavromatis K."/>
            <person name="Mikhailova N."/>
            <person name="Pati A."/>
            <person name="Chen A."/>
            <person name="Palaniappan K."/>
            <person name="Land M."/>
            <person name="Hauser L."/>
            <person name="Chang Y.J."/>
            <person name="Jeffries C.D."/>
            <person name="Rohde M."/>
            <person name="Spring S."/>
            <person name="Sikorski J."/>
            <person name="Goker M."/>
            <person name="Woyke T."/>
            <person name="Bristow J."/>
            <person name="Eisen J.A."/>
            <person name="Markowitz V."/>
            <person name="Hugenholtz P."/>
            <person name="Kyrpides N.C."/>
            <person name="Klenk H.P."/>
        </authorList>
    </citation>
    <scope>NUCLEOTIDE SEQUENCE [LARGE SCALE GENOMIC DNA]</scope>
    <source>
        <strain evidence="8">DSM 11571 / OCM 486 / SEBR 4847</strain>
    </source>
</reference>
<dbReference type="HOGENOM" id="CLU_111437_0_0_2"/>
<evidence type="ECO:0000256" key="2">
    <source>
        <dbReference type="ARBA" id="ARBA00022692"/>
    </source>
</evidence>
<feature type="transmembrane region" description="Helical" evidence="5">
    <location>
        <begin position="190"/>
        <end position="210"/>
    </location>
</feature>
<evidence type="ECO:0000256" key="4">
    <source>
        <dbReference type="ARBA" id="ARBA00023136"/>
    </source>
</evidence>